<evidence type="ECO:0000313" key="2">
    <source>
        <dbReference type="Proteomes" id="UP001205357"/>
    </source>
</evidence>
<comment type="caution">
    <text evidence="1">The sequence shown here is derived from an EMBL/GenBank/DDBJ whole genome shotgun (WGS) entry which is preliminary data.</text>
</comment>
<dbReference type="Proteomes" id="UP001205357">
    <property type="component" value="Unassembled WGS sequence"/>
</dbReference>
<dbReference type="InterPro" id="IPR053855">
    <property type="entry name" value="DUF6931"/>
</dbReference>
<sequence length="169" mass="18355">MKEKLMTPEGIAGCRIADSGYENALNLMVTSQWEDALACLVLDASPEKVLGWALQQVNALPLGEAARLCAGNISQWLKSHDDALRRDIFQQAEALGFDTPLGALGLALFWMQGSMTPDEFDAVYPEPHLAPLMLHCALKQLAVLLAADNPPVTGAQTLLAQWQRMQGGR</sequence>
<keyword evidence="2" id="KW-1185">Reference proteome</keyword>
<gene>
    <name evidence="1" type="ORF">MUU47_18885</name>
</gene>
<dbReference type="Pfam" id="PF22011">
    <property type="entry name" value="DUF6931"/>
    <property type="match status" value="1"/>
</dbReference>
<dbReference type="EMBL" id="JALIGE010000076">
    <property type="protein sequence ID" value="MCS2163149.1"/>
    <property type="molecule type" value="Genomic_DNA"/>
</dbReference>
<organism evidence="1 2">
    <name type="scientific">Scandinavium hiltneri</name>
    <dbReference type="NCBI Taxonomy" id="2926519"/>
    <lineage>
        <taxon>Bacteria</taxon>
        <taxon>Pseudomonadati</taxon>
        <taxon>Pseudomonadota</taxon>
        <taxon>Gammaproteobacteria</taxon>
        <taxon>Enterobacterales</taxon>
        <taxon>Enterobacteriaceae</taxon>
        <taxon>Scandinavium</taxon>
    </lineage>
</organism>
<dbReference type="RefSeq" id="WP_258989698.1">
    <property type="nucleotide sequence ID" value="NZ_JALIGE010000076.1"/>
</dbReference>
<name>A0ABT2E5I5_9ENTR</name>
<proteinExistence type="predicted"/>
<evidence type="ECO:0000313" key="1">
    <source>
        <dbReference type="EMBL" id="MCS2163149.1"/>
    </source>
</evidence>
<reference evidence="1 2" key="1">
    <citation type="submission" date="2022-04" db="EMBL/GenBank/DDBJ databases">
        <title>Proposal of a three novel species of Scandinavium, Scandinavium hiltneri, Scandinavium manionii, Scandinavium tedordense.</title>
        <authorList>
            <person name="Maddock D.W."/>
            <person name="Brady C.L."/>
            <person name="Denman S."/>
            <person name="Arnold D."/>
        </authorList>
    </citation>
    <scope>NUCLEOTIDE SEQUENCE [LARGE SCALE GENOMIC DNA]</scope>
    <source>
        <strain evidence="1 2">H11S7</strain>
    </source>
</reference>
<accession>A0ABT2E5I5</accession>
<protein>
    <submittedName>
        <fullName evidence="1">Uncharacterized protein</fullName>
    </submittedName>
</protein>